<proteinExistence type="predicted"/>
<evidence type="ECO:0000313" key="2">
    <source>
        <dbReference type="Proteomes" id="UP000595362"/>
    </source>
</evidence>
<dbReference type="AlphaFoldDB" id="A0A7T5UIL7"/>
<sequence length="193" mass="21663">MGARLISFLFNEPAKTCIEQCPQNAPDGYFDRETYEQITQLNEAAPLLKLLPDGAYAMVIEADPYNDPFAKITLIEEQSHRAITSARVDLRPIITSAIDDGENYTNLTDMDEDDGAAAYEEVAHQILLKRSACLEGLFKPYIENNPSFNLKLLDALDYLLYPVIVGQVASYNLEEQAQRQGTHDISLNKPKLH</sequence>
<evidence type="ECO:0000313" key="1">
    <source>
        <dbReference type="EMBL" id="QQG37116.1"/>
    </source>
</evidence>
<name>A0A7T5UIL7_9BACT</name>
<accession>A0A7T5UIL7</accession>
<dbReference type="Proteomes" id="UP000595362">
    <property type="component" value="Chromosome"/>
</dbReference>
<protein>
    <submittedName>
        <fullName evidence="1">Uncharacterized protein</fullName>
    </submittedName>
</protein>
<organism evidence="1 2">
    <name type="scientific">Micavibrio aeruginosavorus</name>
    <dbReference type="NCBI Taxonomy" id="349221"/>
    <lineage>
        <taxon>Bacteria</taxon>
        <taxon>Pseudomonadati</taxon>
        <taxon>Bdellovibrionota</taxon>
        <taxon>Bdellovibrionia</taxon>
        <taxon>Bdellovibrionales</taxon>
        <taxon>Pseudobdellovibrionaceae</taxon>
        <taxon>Micavibrio</taxon>
    </lineage>
</organism>
<reference evidence="1 2" key="1">
    <citation type="submission" date="2020-07" db="EMBL/GenBank/DDBJ databases">
        <title>Huge and variable diversity of episymbiotic CPR bacteria and DPANN archaea in groundwater ecosystems.</title>
        <authorList>
            <person name="He C.Y."/>
            <person name="Keren R."/>
            <person name="Whittaker M."/>
            <person name="Farag I.F."/>
            <person name="Doudna J."/>
            <person name="Cate J.H.D."/>
            <person name="Banfield J.F."/>
        </authorList>
    </citation>
    <scope>NUCLEOTIDE SEQUENCE [LARGE SCALE GENOMIC DNA]</scope>
    <source>
        <strain evidence="1">NC_groundwater_70_Ag_B-0.1um_54_66</strain>
    </source>
</reference>
<gene>
    <name evidence="1" type="ORF">HYS17_04965</name>
</gene>
<dbReference type="EMBL" id="CP066681">
    <property type="protein sequence ID" value="QQG37116.1"/>
    <property type="molecule type" value="Genomic_DNA"/>
</dbReference>